<dbReference type="EMBL" id="MU857691">
    <property type="protein sequence ID" value="KAK4245764.1"/>
    <property type="molecule type" value="Genomic_DNA"/>
</dbReference>
<reference evidence="2" key="1">
    <citation type="journal article" date="2023" name="Mol. Phylogenet. Evol.">
        <title>Genome-scale phylogeny and comparative genomics of the fungal order Sordariales.</title>
        <authorList>
            <person name="Hensen N."/>
            <person name="Bonometti L."/>
            <person name="Westerberg I."/>
            <person name="Brannstrom I.O."/>
            <person name="Guillou S."/>
            <person name="Cros-Aarteil S."/>
            <person name="Calhoun S."/>
            <person name="Haridas S."/>
            <person name="Kuo A."/>
            <person name="Mondo S."/>
            <person name="Pangilinan J."/>
            <person name="Riley R."/>
            <person name="LaButti K."/>
            <person name="Andreopoulos B."/>
            <person name="Lipzen A."/>
            <person name="Chen C."/>
            <person name="Yan M."/>
            <person name="Daum C."/>
            <person name="Ng V."/>
            <person name="Clum A."/>
            <person name="Steindorff A."/>
            <person name="Ohm R.A."/>
            <person name="Martin F."/>
            <person name="Silar P."/>
            <person name="Natvig D.O."/>
            <person name="Lalanne C."/>
            <person name="Gautier V."/>
            <person name="Ament-Velasquez S.L."/>
            <person name="Kruys A."/>
            <person name="Hutchinson M.I."/>
            <person name="Powell A.J."/>
            <person name="Barry K."/>
            <person name="Miller A.N."/>
            <person name="Grigoriev I.V."/>
            <person name="Debuchy R."/>
            <person name="Gladieux P."/>
            <person name="Hiltunen Thoren M."/>
            <person name="Johannesson H."/>
        </authorList>
    </citation>
    <scope>NUCLEOTIDE SEQUENCE</scope>
    <source>
        <strain evidence="2">CBS 359.72</strain>
    </source>
</reference>
<feature type="transmembrane region" description="Helical" evidence="1">
    <location>
        <begin position="185"/>
        <end position="208"/>
    </location>
</feature>
<evidence type="ECO:0000256" key="1">
    <source>
        <dbReference type="SAM" id="Phobius"/>
    </source>
</evidence>
<name>A0AAN7HN67_9PEZI</name>
<keyword evidence="1" id="KW-0812">Transmembrane</keyword>
<feature type="transmembrane region" description="Helical" evidence="1">
    <location>
        <begin position="25"/>
        <end position="47"/>
    </location>
</feature>
<evidence type="ECO:0008006" key="4">
    <source>
        <dbReference type="Google" id="ProtNLM"/>
    </source>
</evidence>
<comment type="caution">
    <text evidence="2">The sequence shown here is derived from an EMBL/GenBank/DDBJ whole genome shotgun (WGS) entry which is preliminary data.</text>
</comment>
<accession>A0AAN7HN67</accession>
<proteinExistence type="predicted"/>
<keyword evidence="3" id="KW-1185">Reference proteome</keyword>
<organism evidence="2 3">
    <name type="scientific">Corynascus novoguineensis</name>
    <dbReference type="NCBI Taxonomy" id="1126955"/>
    <lineage>
        <taxon>Eukaryota</taxon>
        <taxon>Fungi</taxon>
        <taxon>Dikarya</taxon>
        <taxon>Ascomycota</taxon>
        <taxon>Pezizomycotina</taxon>
        <taxon>Sordariomycetes</taxon>
        <taxon>Sordariomycetidae</taxon>
        <taxon>Sordariales</taxon>
        <taxon>Chaetomiaceae</taxon>
        <taxon>Corynascus</taxon>
    </lineage>
</organism>
<keyword evidence="1" id="KW-0472">Membrane</keyword>
<gene>
    <name evidence="2" type="ORF">C7999DRAFT_16047</name>
</gene>
<evidence type="ECO:0000313" key="3">
    <source>
        <dbReference type="Proteomes" id="UP001303647"/>
    </source>
</evidence>
<feature type="transmembrane region" description="Helical" evidence="1">
    <location>
        <begin position="235"/>
        <end position="254"/>
    </location>
</feature>
<reference evidence="2" key="2">
    <citation type="submission" date="2023-05" db="EMBL/GenBank/DDBJ databases">
        <authorList>
            <consortium name="Lawrence Berkeley National Laboratory"/>
            <person name="Steindorff A."/>
            <person name="Hensen N."/>
            <person name="Bonometti L."/>
            <person name="Westerberg I."/>
            <person name="Brannstrom I.O."/>
            <person name="Guillou S."/>
            <person name="Cros-Aarteil S."/>
            <person name="Calhoun S."/>
            <person name="Haridas S."/>
            <person name="Kuo A."/>
            <person name="Mondo S."/>
            <person name="Pangilinan J."/>
            <person name="Riley R."/>
            <person name="Labutti K."/>
            <person name="Andreopoulos B."/>
            <person name="Lipzen A."/>
            <person name="Chen C."/>
            <person name="Yanf M."/>
            <person name="Daum C."/>
            <person name="Ng V."/>
            <person name="Clum A."/>
            <person name="Ohm R."/>
            <person name="Martin F."/>
            <person name="Silar P."/>
            <person name="Natvig D."/>
            <person name="Lalanne C."/>
            <person name="Gautier V."/>
            <person name="Ament-Velasquez S.L."/>
            <person name="Kruys A."/>
            <person name="Hutchinson M.I."/>
            <person name="Powell A.J."/>
            <person name="Barry K."/>
            <person name="Miller A.N."/>
            <person name="Grigoriev I.V."/>
            <person name="Debuchy R."/>
            <person name="Gladieux P."/>
            <person name="Thoren M.H."/>
            <person name="Johannesson H."/>
        </authorList>
    </citation>
    <scope>NUCLEOTIDE SEQUENCE</scope>
    <source>
        <strain evidence="2">CBS 359.72</strain>
    </source>
</reference>
<feature type="transmembrane region" description="Helical" evidence="1">
    <location>
        <begin position="321"/>
        <end position="346"/>
    </location>
</feature>
<feature type="transmembrane region" description="Helical" evidence="1">
    <location>
        <begin position="117"/>
        <end position="141"/>
    </location>
</feature>
<evidence type="ECO:0000313" key="2">
    <source>
        <dbReference type="EMBL" id="KAK4245764.1"/>
    </source>
</evidence>
<dbReference type="AlphaFoldDB" id="A0AAN7HN67"/>
<protein>
    <recommendedName>
        <fullName evidence="4">Ubiquitin carrier protein</fullName>
    </recommendedName>
</protein>
<sequence>MFTSAVGSALAKRLVENPPEERPPAIFVFLPIVNLVIFLPVFLILLYSLEQVYPTLAAVEDPLPAYEALPLNDDGTPKSDNTPVLTAEPGRPITASLRATNRLLRSLNGWLSNFRGLGYATLIAILTIITTLFLSLLPFVPGPVADLIALIAFSPLSTTWTHLVITRPTSKSFFQRIPPLKKVYLATWLPTLLVWVAVNATIFFPFLLARTIGLDLIDPENPDQGLSQLPRGSDAGKATAVLGLSLALQVLFYIPAHTALRRVQASLLPPDEDTLVPFDRSFAGLVEPEVVSGKGFATFGAALKTVTRASWARIYMLRVKVFAVAIAGYAAIVAAVVVEFLIVLMIRGQ</sequence>
<feature type="transmembrane region" description="Helical" evidence="1">
    <location>
        <begin position="147"/>
        <end position="165"/>
    </location>
</feature>
<keyword evidence="1" id="KW-1133">Transmembrane helix</keyword>
<dbReference type="Proteomes" id="UP001303647">
    <property type="component" value="Unassembled WGS sequence"/>
</dbReference>